<comment type="cofactor">
    <cofactor evidence="7">
        <name>[2Fe-2S] cluster</name>
        <dbReference type="ChEBI" id="CHEBI:190135"/>
    </cofactor>
</comment>
<accession>A0A1M5QSE1</accession>
<evidence type="ECO:0000259" key="8">
    <source>
        <dbReference type="PROSITE" id="PS51918"/>
    </source>
</evidence>
<dbReference type="InterPro" id="IPR010722">
    <property type="entry name" value="BATS_dom"/>
</dbReference>
<evidence type="ECO:0000256" key="3">
    <source>
        <dbReference type="ARBA" id="ARBA00022691"/>
    </source>
</evidence>
<comment type="cofactor">
    <cofactor evidence="1">
        <name>[4Fe-4S] cluster</name>
        <dbReference type="ChEBI" id="CHEBI:49883"/>
    </cofactor>
</comment>
<sequence length="457" mass="52000">MSTFDIINEEKINKTLDEAKNLSREEILNIIEKSKDCFGLNIDESAALLQVEDDEILDKMFEAAKYVKEKIYGNRIVLFAPLYTSNECTNNCLYCGFRVANKELHRKTLCPNEVVEEAKVIENQGHKRILLVCGEDPRVTNINHIVESVEAIYKNVDIRRINVNCAPLSVEDFKKLKKVGIGTYQIFQETYHRPTYKKMHVSGAKADYDYRLTAIERAFEAGIDDVGIGVLLGLYDYKFDVLATLIHSNYLDEKYSVGPHTISIPRLRPAIGSALKDTPYPLSDKDLKKVVAVYRLSVPYTGIILSTRESASLRDELIELGVSQMSAGSKTNPGGYEEDDKSANQFVTSDERTLDEILRVVCKQGHLPSFCTACYRNKRTGEAFMELAKDAHIHEFCHPNAILTFKENLVNVASEETKIMGEKMLKVEIEKIDDEKIKQETIKRLKRIEEGEKDLYF</sequence>
<dbReference type="InterPro" id="IPR006638">
    <property type="entry name" value="Elp3/MiaA/NifB-like_rSAM"/>
</dbReference>
<keyword evidence="4" id="KW-0479">Metal-binding</keyword>
<evidence type="ECO:0000313" key="10">
    <source>
        <dbReference type="Proteomes" id="UP000242520"/>
    </source>
</evidence>
<evidence type="ECO:0000256" key="2">
    <source>
        <dbReference type="ARBA" id="ARBA00022485"/>
    </source>
</evidence>
<dbReference type="PANTHER" id="PTHR43583:SF2">
    <property type="entry name" value="THIAZOLE BIOSYNTHESIS PROTEIN"/>
    <property type="match status" value="1"/>
</dbReference>
<dbReference type="SFLD" id="SFLDF00319">
    <property type="entry name" value="Fe_hydrogenase_maturase_(HydG"/>
    <property type="match status" value="1"/>
</dbReference>
<keyword evidence="5" id="KW-0408">Iron</keyword>
<evidence type="ECO:0000256" key="4">
    <source>
        <dbReference type="ARBA" id="ARBA00022723"/>
    </source>
</evidence>
<dbReference type="GO" id="GO:0051539">
    <property type="term" value="F:4 iron, 4 sulfur cluster binding"/>
    <property type="evidence" value="ECO:0007669"/>
    <property type="project" value="UniProtKB-KW"/>
</dbReference>
<dbReference type="PANTHER" id="PTHR43583">
    <property type="entry name" value="2-IMINOACETATE SYNTHASE"/>
    <property type="match status" value="1"/>
</dbReference>
<dbReference type="SMART" id="SM00876">
    <property type="entry name" value="BATS"/>
    <property type="match status" value="1"/>
</dbReference>
<dbReference type="SFLD" id="SFLDG01060">
    <property type="entry name" value="BATS_domain_containing"/>
    <property type="match status" value="1"/>
</dbReference>
<reference evidence="10" key="1">
    <citation type="submission" date="2016-11" db="EMBL/GenBank/DDBJ databases">
        <authorList>
            <person name="Varghese N."/>
            <person name="Submissions S."/>
        </authorList>
    </citation>
    <scope>NUCLEOTIDE SEQUENCE [LARGE SCALE GENOMIC DNA]</scope>
    <source>
        <strain evidence="10">DSM 15285</strain>
    </source>
</reference>
<gene>
    <name evidence="9" type="ORF">SAMN02744040_01063</name>
</gene>
<dbReference type="InterPro" id="IPR058240">
    <property type="entry name" value="rSAM_sf"/>
</dbReference>
<evidence type="ECO:0000313" key="9">
    <source>
        <dbReference type="EMBL" id="SHH16700.1"/>
    </source>
</evidence>
<dbReference type="SFLD" id="SFLDF00301">
    <property type="entry name" value="2-iminoacetate_synthase_(ThiH)"/>
    <property type="match status" value="1"/>
</dbReference>
<evidence type="ECO:0000256" key="5">
    <source>
        <dbReference type="ARBA" id="ARBA00023004"/>
    </source>
</evidence>
<dbReference type="STRING" id="1123350.SAMN02744040_01063"/>
<evidence type="ECO:0000256" key="1">
    <source>
        <dbReference type="ARBA" id="ARBA00001966"/>
    </source>
</evidence>
<dbReference type="Gene3D" id="3.20.20.70">
    <property type="entry name" value="Aldolase class I"/>
    <property type="match status" value="1"/>
</dbReference>
<dbReference type="CDD" id="cd01335">
    <property type="entry name" value="Radical_SAM"/>
    <property type="match status" value="1"/>
</dbReference>
<protein>
    <submittedName>
        <fullName evidence="9">Iron-only hydrogenase maturation protein HydG</fullName>
    </submittedName>
</protein>
<dbReference type="InterPro" id="IPR007197">
    <property type="entry name" value="rSAM"/>
</dbReference>
<dbReference type="SFLD" id="SFLDG01081">
    <property type="entry name" value="cleavage_of_the_Ca-Cb_bond_in"/>
    <property type="match status" value="1"/>
</dbReference>
<dbReference type="InterPro" id="IPR013785">
    <property type="entry name" value="Aldolase_TIM"/>
</dbReference>
<evidence type="ECO:0000256" key="7">
    <source>
        <dbReference type="ARBA" id="ARBA00034078"/>
    </source>
</evidence>
<dbReference type="PROSITE" id="PS51918">
    <property type="entry name" value="RADICAL_SAM"/>
    <property type="match status" value="1"/>
</dbReference>
<dbReference type="InterPro" id="IPR034428">
    <property type="entry name" value="ThiH/NoCL/HydG-like"/>
</dbReference>
<dbReference type="Pfam" id="PF04055">
    <property type="entry name" value="Radical_SAM"/>
    <property type="match status" value="1"/>
</dbReference>
<dbReference type="GO" id="GO:0009228">
    <property type="term" value="P:thiamine biosynthetic process"/>
    <property type="evidence" value="ECO:0007669"/>
    <property type="project" value="InterPro"/>
</dbReference>
<keyword evidence="2" id="KW-0004">4Fe-4S</keyword>
<organism evidence="9 10">
    <name type="scientific">Tepidibacter thalassicus DSM 15285</name>
    <dbReference type="NCBI Taxonomy" id="1123350"/>
    <lineage>
        <taxon>Bacteria</taxon>
        <taxon>Bacillati</taxon>
        <taxon>Bacillota</taxon>
        <taxon>Clostridia</taxon>
        <taxon>Peptostreptococcales</taxon>
        <taxon>Peptostreptococcaceae</taxon>
        <taxon>Tepidibacter</taxon>
    </lineage>
</organism>
<keyword evidence="10" id="KW-1185">Reference proteome</keyword>
<dbReference type="RefSeq" id="WP_072724371.1">
    <property type="nucleotide sequence ID" value="NZ_FQXH01000009.1"/>
</dbReference>
<dbReference type="SFLD" id="SFLDS00029">
    <property type="entry name" value="Radical_SAM"/>
    <property type="match status" value="1"/>
</dbReference>
<dbReference type="AlphaFoldDB" id="A0A1M5QSE1"/>
<dbReference type="EMBL" id="FQXH01000009">
    <property type="protein sequence ID" value="SHH16700.1"/>
    <property type="molecule type" value="Genomic_DNA"/>
</dbReference>
<dbReference type="Proteomes" id="UP000242520">
    <property type="component" value="Unassembled WGS sequence"/>
</dbReference>
<dbReference type="GO" id="GO:0003824">
    <property type="term" value="F:catalytic activity"/>
    <property type="evidence" value="ECO:0007669"/>
    <property type="project" value="InterPro"/>
</dbReference>
<dbReference type="GO" id="GO:0005506">
    <property type="term" value="F:iron ion binding"/>
    <property type="evidence" value="ECO:0007669"/>
    <property type="project" value="InterPro"/>
</dbReference>
<dbReference type="SUPFAM" id="SSF102114">
    <property type="entry name" value="Radical SAM enzymes"/>
    <property type="match status" value="1"/>
</dbReference>
<feature type="domain" description="Radical SAM core" evidence="8">
    <location>
        <begin position="72"/>
        <end position="308"/>
    </location>
</feature>
<dbReference type="NCBIfam" id="TIGR03955">
    <property type="entry name" value="rSAM_HydG"/>
    <property type="match status" value="1"/>
</dbReference>
<keyword evidence="3" id="KW-0949">S-adenosyl-L-methionine</keyword>
<evidence type="ECO:0000256" key="6">
    <source>
        <dbReference type="ARBA" id="ARBA00023014"/>
    </source>
</evidence>
<dbReference type="SMART" id="SM00729">
    <property type="entry name" value="Elp3"/>
    <property type="match status" value="1"/>
</dbReference>
<dbReference type="OrthoDB" id="9801120at2"/>
<dbReference type="Pfam" id="PF06968">
    <property type="entry name" value="BATS"/>
    <property type="match status" value="1"/>
</dbReference>
<name>A0A1M5QSE1_9FIRM</name>
<dbReference type="InterPro" id="IPR012726">
    <property type="entry name" value="ThiH"/>
</dbReference>
<dbReference type="InterPro" id="IPR024007">
    <property type="entry name" value="FeFe-hyd_mat_HydG"/>
</dbReference>
<proteinExistence type="predicted"/>
<keyword evidence="6" id="KW-0411">Iron-sulfur</keyword>